<sequence>MQIKMRKMLIKF</sequence>
<protein>
    <submittedName>
        <fullName evidence="1">Uncharacterized protein</fullName>
    </submittedName>
</protein>
<evidence type="ECO:0000313" key="1">
    <source>
        <dbReference type="EMBL" id="RYR33991.1"/>
    </source>
</evidence>
<name>A0A445B5R9_ARAHY</name>
<accession>A0A445B5R9</accession>
<dbReference type="EMBL" id="SDMP01000010">
    <property type="protein sequence ID" value="RYR33991.1"/>
    <property type="molecule type" value="Genomic_DNA"/>
</dbReference>
<gene>
    <name evidence="1" type="ORF">Ahy_A10g048696</name>
</gene>
<organism evidence="1 2">
    <name type="scientific">Arachis hypogaea</name>
    <name type="common">Peanut</name>
    <dbReference type="NCBI Taxonomy" id="3818"/>
    <lineage>
        <taxon>Eukaryota</taxon>
        <taxon>Viridiplantae</taxon>
        <taxon>Streptophyta</taxon>
        <taxon>Embryophyta</taxon>
        <taxon>Tracheophyta</taxon>
        <taxon>Spermatophyta</taxon>
        <taxon>Magnoliopsida</taxon>
        <taxon>eudicotyledons</taxon>
        <taxon>Gunneridae</taxon>
        <taxon>Pentapetalae</taxon>
        <taxon>rosids</taxon>
        <taxon>fabids</taxon>
        <taxon>Fabales</taxon>
        <taxon>Fabaceae</taxon>
        <taxon>Papilionoideae</taxon>
        <taxon>50 kb inversion clade</taxon>
        <taxon>dalbergioids sensu lato</taxon>
        <taxon>Dalbergieae</taxon>
        <taxon>Pterocarpus clade</taxon>
        <taxon>Arachis</taxon>
    </lineage>
</organism>
<dbReference type="Proteomes" id="UP000289738">
    <property type="component" value="Chromosome A10"/>
</dbReference>
<proteinExistence type="predicted"/>
<keyword evidence="2" id="KW-1185">Reference proteome</keyword>
<reference evidence="1 2" key="1">
    <citation type="submission" date="2019-01" db="EMBL/GenBank/DDBJ databases">
        <title>Sequencing of cultivated peanut Arachis hypogaea provides insights into genome evolution and oil improvement.</title>
        <authorList>
            <person name="Chen X."/>
        </authorList>
    </citation>
    <scope>NUCLEOTIDE SEQUENCE [LARGE SCALE GENOMIC DNA]</scope>
    <source>
        <strain evidence="2">cv. Fuhuasheng</strain>
        <tissue evidence="1">Leaves</tissue>
    </source>
</reference>
<evidence type="ECO:0000313" key="2">
    <source>
        <dbReference type="Proteomes" id="UP000289738"/>
    </source>
</evidence>
<comment type="caution">
    <text evidence="1">The sequence shown here is derived from an EMBL/GenBank/DDBJ whole genome shotgun (WGS) entry which is preliminary data.</text>
</comment>